<dbReference type="InParanoid" id="A0A2P5FVT1"/>
<feature type="region of interest" description="Disordered" evidence="1">
    <location>
        <begin position="92"/>
        <end position="125"/>
    </location>
</feature>
<dbReference type="Proteomes" id="UP000237000">
    <property type="component" value="Unassembled WGS sequence"/>
</dbReference>
<dbReference type="STRING" id="63057.A0A2P5FVT1"/>
<reference evidence="3" key="1">
    <citation type="submission" date="2016-06" db="EMBL/GenBank/DDBJ databases">
        <title>Parallel loss of symbiosis genes in relatives of nitrogen-fixing non-legume Parasponia.</title>
        <authorList>
            <person name="Van Velzen R."/>
            <person name="Holmer R."/>
            <person name="Bu F."/>
            <person name="Rutten L."/>
            <person name="Van Zeijl A."/>
            <person name="Liu W."/>
            <person name="Santuari L."/>
            <person name="Cao Q."/>
            <person name="Sharma T."/>
            <person name="Shen D."/>
            <person name="Roswanjaya Y."/>
            <person name="Wardhani T."/>
            <person name="Kalhor M.S."/>
            <person name="Jansen J."/>
            <person name="Van den Hoogen J."/>
            <person name="Gungor B."/>
            <person name="Hartog M."/>
            <person name="Hontelez J."/>
            <person name="Verver J."/>
            <person name="Yang W.-C."/>
            <person name="Schijlen E."/>
            <person name="Repin R."/>
            <person name="Schilthuizen M."/>
            <person name="Schranz E."/>
            <person name="Heidstra R."/>
            <person name="Miyata K."/>
            <person name="Fedorova E."/>
            <person name="Kohlen W."/>
            <person name="Bisseling T."/>
            <person name="Smit S."/>
            <person name="Geurts R."/>
        </authorList>
    </citation>
    <scope>NUCLEOTIDE SEQUENCE [LARGE SCALE GENOMIC DNA]</scope>
    <source>
        <strain evidence="3">cv. RG33-2</strain>
    </source>
</reference>
<gene>
    <name evidence="2" type="ORF">TorRG33x02_021920</name>
</gene>
<protein>
    <submittedName>
        <fullName evidence="2">Uncharacterized protein</fullName>
    </submittedName>
</protein>
<comment type="caution">
    <text evidence="2">The sequence shown here is derived from an EMBL/GenBank/DDBJ whole genome shotgun (WGS) entry which is preliminary data.</text>
</comment>
<dbReference type="AlphaFoldDB" id="A0A2P5FVT1"/>
<proteinExistence type="predicted"/>
<name>A0A2P5FVT1_TREOI</name>
<organism evidence="2 3">
    <name type="scientific">Trema orientale</name>
    <name type="common">Charcoal tree</name>
    <name type="synonym">Celtis orientalis</name>
    <dbReference type="NCBI Taxonomy" id="63057"/>
    <lineage>
        <taxon>Eukaryota</taxon>
        <taxon>Viridiplantae</taxon>
        <taxon>Streptophyta</taxon>
        <taxon>Embryophyta</taxon>
        <taxon>Tracheophyta</taxon>
        <taxon>Spermatophyta</taxon>
        <taxon>Magnoliopsida</taxon>
        <taxon>eudicotyledons</taxon>
        <taxon>Gunneridae</taxon>
        <taxon>Pentapetalae</taxon>
        <taxon>rosids</taxon>
        <taxon>fabids</taxon>
        <taxon>Rosales</taxon>
        <taxon>Cannabaceae</taxon>
        <taxon>Trema</taxon>
    </lineage>
</organism>
<sequence>MKGSLLRRLSLYAHSNSSMVPLAASTQSRLSFYFSSQTSDSSPNPKKDVSDDVSSQELKKRIEKYLEEGDEEAIPSIFEAILERKLAGMVGKRNEKDDDDELVEQVCGKRTLRQEPESDVEDKEF</sequence>
<accession>A0A2P5FVT1</accession>
<evidence type="ECO:0000313" key="3">
    <source>
        <dbReference type="Proteomes" id="UP000237000"/>
    </source>
</evidence>
<dbReference type="EMBL" id="JXTC01000006">
    <property type="protein sequence ID" value="POO01900.1"/>
    <property type="molecule type" value="Genomic_DNA"/>
</dbReference>
<evidence type="ECO:0000256" key="1">
    <source>
        <dbReference type="SAM" id="MobiDB-lite"/>
    </source>
</evidence>
<evidence type="ECO:0000313" key="2">
    <source>
        <dbReference type="EMBL" id="POO01900.1"/>
    </source>
</evidence>
<feature type="region of interest" description="Disordered" evidence="1">
    <location>
        <begin position="34"/>
        <end position="56"/>
    </location>
</feature>
<dbReference type="OrthoDB" id="1936793at2759"/>
<keyword evidence="3" id="KW-1185">Reference proteome</keyword>